<comment type="similarity">
    <text evidence="7">Belongs to the binding-protein-dependent transport system permease family.</text>
</comment>
<protein>
    <submittedName>
        <fullName evidence="9">Sugar ABC transporter permease</fullName>
    </submittedName>
</protein>
<evidence type="ECO:0000256" key="3">
    <source>
        <dbReference type="ARBA" id="ARBA00022475"/>
    </source>
</evidence>
<keyword evidence="2 7" id="KW-0813">Transport</keyword>
<evidence type="ECO:0000256" key="7">
    <source>
        <dbReference type="RuleBase" id="RU363032"/>
    </source>
</evidence>
<dbReference type="KEGG" id="pbd:PBOR_12315"/>
<dbReference type="EMBL" id="CP009285">
    <property type="protein sequence ID" value="AIQ57623.1"/>
    <property type="molecule type" value="Genomic_DNA"/>
</dbReference>
<proteinExistence type="inferred from homology"/>
<dbReference type="CDD" id="cd06261">
    <property type="entry name" value="TM_PBP2"/>
    <property type="match status" value="1"/>
</dbReference>
<dbReference type="GO" id="GO:0005886">
    <property type="term" value="C:plasma membrane"/>
    <property type="evidence" value="ECO:0007669"/>
    <property type="project" value="UniProtKB-SubCell"/>
</dbReference>
<keyword evidence="5 7" id="KW-1133">Transmembrane helix</keyword>
<comment type="subcellular location">
    <subcellularLocation>
        <location evidence="1 7">Cell membrane</location>
        <topology evidence="1 7">Multi-pass membrane protein</topology>
    </subcellularLocation>
</comment>
<feature type="transmembrane region" description="Helical" evidence="7">
    <location>
        <begin position="93"/>
        <end position="113"/>
    </location>
</feature>
<dbReference type="PANTHER" id="PTHR30193:SF37">
    <property type="entry name" value="INNER MEMBRANE ABC TRANSPORTER PERMEASE PROTEIN YCJO"/>
    <property type="match status" value="1"/>
</dbReference>
<evidence type="ECO:0000256" key="5">
    <source>
        <dbReference type="ARBA" id="ARBA00022989"/>
    </source>
</evidence>
<keyword evidence="10" id="KW-1185">Reference proteome</keyword>
<evidence type="ECO:0000313" key="10">
    <source>
        <dbReference type="Proteomes" id="UP000029518"/>
    </source>
</evidence>
<name>A0A089LEP3_PAEBO</name>
<evidence type="ECO:0000313" key="9">
    <source>
        <dbReference type="EMBL" id="AIQ57623.1"/>
    </source>
</evidence>
<organism evidence="9 10">
    <name type="scientific">Paenibacillus borealis</name>
    <dbReference type="NCBI Taxonomy" id="160799"/>
    <lineage>
        <taxon>Bacteria</taxon>
        <taxon>Bacillati</taxon>
        <taxon>Bacillota</taxon>
        <taxon>Bacilli</taxon>
        <taxon>Bacillales</taxon>
        <taxon>Paenibacillaceae</taxon>
        <taxon>Paenibacillus</taxon>
    </lineage>
</organism>
<dbReference type="Proteomes" id="UP000029518">
    <property type="component" value="Chromosome"/>
</dbReference>
<evidence type="ECO:0000256" key="4">
    <source>
        <dbReference type="ARBA" id="ARBA00022692"/>
    </source>
</evidence>
<feature type="transmembrane region" description="Helical" evidence="7">
    <location>
        <begin position="282"/>
        <end position="303"/>
    </location>
</feature>
<evidence type="ECO:0000256" key="6">
    <source>
        <dbReference type="ARBA" id="ARBA00023136"/>
    </source>
</evidence>
<sequence>MKTSVALPQSREIPVIRRNKRKWKEIWMGYLFTGPMLLGVIVFTLIPMIFSFVLSFTKWSFVTGFDRIRFNGLDNFRQLFQDDVFLKSLGNNFIMLLAVPVGMAIALILGVIITNHVYAPGAFKVIYFMPQISSVVAVAVVWQVLFHPSYGPVNGFLTALGVDNPPKWLADPSYALPSVMLLMIWIDLGVSLIIYIAGIKNIPADLYEAATIDGASKFAQFRSITFPLLTPTTFFLLVTGIIGNFKSFALVKVLTEGGPANSTSVVVYDMYQTAFVDLQTGYASSMVMILFVIVLAITGLQWLGQRYWVNY</sequence>
<accession>A0A089LEP3</accession>
<dbReference type="InterPro" id="IPR035906">
    <property type="entry name" value="MetI-like_sf"/>
</dbReference>
<keyword evidence="4 7" id="KW-0812">Transmembrane</keyword>
<dbReference type="HOGENOM" id="CLU_016047_0_2_9"/>
<dbReference type="PANTHER" id="PTHR30193">
    <property type="entry name" value="ABC TRANSPORTER PERMEASE PROTEIN"/>
    <property type="match status" value="1"/>
</dbReference>
<dbReference type="SUPFAM" id="SSF161098">
    <property type="entry name" value="MetI-like"/>
    <property type="match status" value="1"/>
</dbReference>
<feature type="transmembrane region" description="Helical" evidence="7">
    <location>
        <begin position="27"/>
        <end position="54"/>
    </location>
</feature>
<keyword evidence="3" id="KW-1003">Cell membrane</keyword>
<feature type="domain" description="ABC transmembrane type-1" evidence="8">
    <location>
        <begin position="88"/>
        <end position="301"/>
    </location>
</feature>
<dbReference type="GO" id="GO:0055085">
    <property type="term" value="P:transmembrane transport"/>
    <property type="evidence" value="ECO:0007669"/>
    <property type="project" value="InterPro"/>
</dbReference>
<feature type="transmembrane region" description="Helical" evidence="7">
    <location>
        <begin position="125"/>
        <end position="145"/>
    </location>
</feature>
<evidence type="ECO:0000259" key="8">
    <source>
        <dbReference type="PROSITE" id="PS50928"/>
    </source>
</evidence>
<dbReference type="Gene3D" id="1.10.3720.10">
    <property type="entry name" value="MetI-like"/>
    <property type="match status" value="1"/>
</dbReference>
<dbReference type="InterPro" id="IPR051393">
    <property type="entry name" value="ABC_transporter_permease"/>
</dbReference>
<evidence type="ECO:0000256" key="2">
    <source>
        <dbReference type="ARBA" id="ARBA00022448"/>
    </source>
</evidence>
<dbReference type="Pfam" id="PF00528">
    <property type="entry name" value="BPD_transp_1"/>
    <property type="match status" value="1"/>
</dbReference>
<feature type="transmembrane region" description="Helical" evidence="7">
    <location>
        <begin position="226"/>
        <end position="245"/>
    </location>
</feature>
<dbReference type="PROSITE" id="PS50928">
    <property type="entry name" value="ABC_TM1"/>
    <property type="match status" value="1"/>
</dbReference>
<evidence type="ECO:0000256" key="1">
    <source>
        <dbReference type="ARBA" id="ARBA00004651"/>
    </source>
</evidence>
<reference evidence="9" key="1">
    <citation type="submission" date="2014-08" db="EMBL/GenBank/DDBJ databases">
        <title>Comparative genomics of the Paenibacillus odorifer group.</title>
        <authorList>
            <person name="den Bakker H.C."/>
            <person name="Tsai Y.-C.Y.-C."/>
            <person name="Martin N."/>
            <person name="Korlach J."/>
            <person name="Wiedmann M."/>
        </authorList>
    </citation>
    <scope>NUCLEOTIDE SEQUENCE [LARGE SCALE GENOMIC DNA]</scope>
    <source>
        <strain evidence="9">DSM 13188</strain>
    </source>
</reference>
<keyword evidence="6 7" id="KW-0472">Membrane</keyword>
<dbReference type="AlphaFoldDB" id="A0A089LEP3"/>
<gene>
    <name evidence="9" type="ORF">PBOR_12315</name>
</gene>
<dbReference type="InterPro" id="IPR000515">
    <property type="entry name" value="MetI-like"/>
</dbReference>
<feature type="transmembrane region" description="Helical" evidence="7">
    <location>
        <begin position="174"/>
        <end position="197"/>
    </location>
</feature>